<dbReference type="EMBL" id="NKHU02000020">
    <property type="protein sequence ID" value="RHZ64948.1"/>
    <property type="molecule type" value="Genomic_DNA"/>
</dbReference>
<gene>
    <name evidence="9" type="ORF">CDV56_108840</name>
</gene>
<proteinExistence type="inferred from homology"/>
<dbReference type="GO" id="GO:0020037">
    <property type="term" value="F:heme binding"/>
    <property type="evidence" value="ECO:0007669"/>
    <property type="project" value="InterPro"/>
</dbReference>
<dbReference type="InterPro" id="IPR036396">
    <property type="entry name" value="Cyt_P450_sf"/>
</dbReference>
<evidence type="ECO:0000256" key="8">
    <source>
        <dbReference type="SAM" id="Phobius"/>
    </source>
</evidence>
<dbReference type="GO" id="GO:0005506">
    <property type="term" value="F:iron ion binding"/>
    <property type="evidence" value="ECO:0007669"/>
    <property type="project" value="InterPro"/>
</dbReference>
<dbReference type="PANTHER" id="PTHR24305:SF77">
    <property type="entry name" value="CYTOCHROME P450 MONOOXYGENASE"/>
    <property type="match status" value="1"/>
</dbReference>
<keyword evidence="5" id="KW-0560">Oxidoreductase</keyword>
<dbReference type="SUPFAM" id="SSF48264">
    <property type="entry name" value="Cytochrome P450"/>
    <property type="match status" value="1"/>
</dbReference>
<keyword evidence="7" id="KW-0503">Monooxygenase</keyword>
<evidence type="ECO:0000256" key="2">
    <source>
        <dbReference type="ARBA" id="ARBA00010617"/>
    </source>
</evidence>
<dbReference type="InterPro" id="IPR050121">
    <property type="entry name" value="Cytochrome_P450_monoxygenase"/>
</dbReference>
<evidence type="ECO:0000256" key="1">
    <source>
        <dbReference type="ARBA" id="ARBA00001971"/>
    </source>
</evidence>
<dbReference type="InterPro" id="IPR001128">
    <property type="entry name" value="Cyt_P450"/>
</dbReference>
<dbReference type="GO" id="GO:0004497">
    <property type="term" value="F:monooxygenase activity"/>
    <property type="evidence" value="ECO:0007669"/>
    <property type="project" value="UniProtKB-KW"/>
</dbReference>
<keyword evidence="3" id="KW-0349">Heme</keyword>
<comment type="cofactor">
    <cofactor evidence="1">
        <name>heme</name>
        <dbReference type="ChEBI" id="CHEBI:30413"/>
    </cofactor>
</comment>
<keyword evidence="8" id="KW-0812">Transmembrane</keyword>
<keyword evidence="10" id="KW-1185">Reference proteome</keyword>
<feature type="transmembrane region" description="Helical" evidence="8">
    <location>
        <begin position="12"/>
        <end position="31"/>
    </location>
</feature>
<dbReference type="OrthoDB" id="3934656at2759"/>
<name>A0A397HSJ1_ASPTH</name>
<comment type="similarity">
    <text evidence="2">Belongs to the cytochrome P450 family.</text>
</comment>
<dbReference type="RefSeq" id="XP_026617687.1">
    <property type="nucleotide sequence ID" value="XM_026762459.1"/>
</dbReference>
<dbReference type="Proteomes" id="UP000215305">
    <property type="component" value="Unassembled WGS sequence"/>
</dbReference>
<evidence type="ECO:0000256" key="7">
    <source>
        <dbReference type="ARBA" id="ARBA00023033"/>
    </source>
</evidence>
<evidence type="ECO:0000256" key="6">
    <source>
        <dbReference type="ARBA" id="ARBA00023004"/>
    </source>
</evidence>
<keyword evidence="4" id="KW-0479">Metal-binding</keyword>
<protein>
    <recommendedName>
        <fullName evidence="11">Pisatin demethylase</fullName>
    </recommendedName>
</protein>
<dbReference type="Pfam" id="PF00067">
    <property type="entry name" value="p450"/>
    <property type="match status" value="1"/>
</dbReference>
<organism evidence="9 10">
    <name type="scientific">Aspergillus thermomutatus</name>
    <name type="common">Neosartorya pseudofischeri</name>
    <dbReference type="NCBI Taxonomy" id="41047"/>
    <lineage>
        <taxon>Eukaryota</taxon>
        <taxon>Fungi</taxon>
        <taxon>Dikarya</taxon>
        <taxon>Ascomycota</taxon>
        <taxon>Pezizomycotina</taxon>
        <taxon>Eurotiomycetes</taxon>
        <taxon>Eurotiomycetidae</taxon>
        <taxon>Eurotiales</taxon>
        <taxon>Aspergillaceae</taxon>
        <taxon>Aspergillus</taxon>
        <taxon>Aspergillus subgen. Fumigati</taxon>
    </lineage>
</organism>
<dbReference type="AlphaFoldDB" id="A0A397HSJ1"/>
<dbReference type="GeneID" id="38130814"/>
<sequence>MDLPIITNLSTLSTPALCGWLTALLAIWYVVTAIQTWYPLRHVPGPRLASFSYLWMLWNDIRGTNFEKYTNFGKYGSLVRNGPRSLVTDDPEVLRKISGARSRYTRDEHYYSASRVEADRENMITILDTARHDAWKAKVASGYSGKENPDLEQAVDEQVMRLVDLIRRKYLSTSGNLRAVDFSLLSRYFTIDVVSRLGHGKAMGHLDEGEDVFGWFGDVKKLIVFLIATDIPWIRRVVMWKPLFRRFGPKPTDRRGIGRVLGYTRNIIAERFEKDAEPHQDMFGAFIRRGLTKEQLEGEAVLQLVGGSDTTATTIRGVILHLATSPSAYNQLKAEIKEAIAQGRASSPITLQEALKLPYLQAVIWEGFRMRTPVTWGHYKVVPPEGDTINGLFIPGGTAIGHNSLALARRKDIWGDDAAVFRPERWLECSAEKKLEMDRAVEIVFGGGRWMCAGKPIAVMELNKVFFEVRLPSHGLLAGMPCPPAQLTQNVMVQLLRVFDFALVNPVMPVKETALAGFVHTDMWMRFTEAKA</sequence>
<reference evidence="9" key="1">
    <citation type="submission" date="2018-08" db="EMBL/GenBank/DDBJ databases">
        <title>Draft genome sequence of azole-resistant Aspergillus thermomutatus (Neosartorya pseudofischeri) strain HMR AF 39, isolated from a human nasal aspirate.</title>
        <authorList>
            <person name="Parent-Michaud M."/>
            <person name="Dufresne P.J."/>
            <person name="Fournier E."/>
            <person name="Martineau C."/>
            <person name="Moreira S."/>
            <person name="Perkins V."/>
            <person name="De Repentigny L."/>
            <person name="Dufresne S.F."/>
        </authorList>
    </citation>
    <scope>NUCLEOTIDE SEQUENCE [LARGE SCALE GENOMIC DNA]</scope>
    <source>
        <strain evidence="9">HMR AF 39</strain>
    </source>
</reference>
<evidence type="ECO:0000256" key="5">
    <source>
        <dbReference type="ARBA" id="ARBA00023002"/>
    </source>
</evidence>
<accession>A0A397HSJ1</accession>
<evidence type="ECO:0000256" key="3">
    <source>
        <dbReference type="ARBA" id="ARBA00022617"/>
    </source>
</evidence>
<evidence type="ECO:0000313" key="10">
    <source>
        <dbReference type="Proteomes" id="UP000215305"/>
    </source>
</evidence>
<dbReference type="PANTHER" id="PTHR24305">
    <property type="entry name" value="CYTOCHROME P450"/>
    <property type="match status" value="1"/>
</dbReference>
<keyword evidence="8" id="KW-1133">Transmembrane helix</keyword>
<comment type="caution">
    <text evidence="9">The sequence shown here is derived from an EMBL/GenBank/DDBJ whole genome shotgun (WGS) entry which is preliminary data.</text>
</comment>
<evidence type="ECO:0008006" key="11">
    <source>
        <dbReference type="Google" id="ProtNLM"/>
    </source>
</evidence>
<evidence type="ECO:0000256" key="4">
    <source>
        <dbReference type="ARBA" id="ARBA00022723"/>
    </source>
</evidence>
<dbReference type="PRINTS" id="PR00385">
    <property type="entry name" value="P450"/>
</dbReference>
<dbReference type="Gene3D" id="1.10.630.10">
    <property type="entry name" value="Cytochrome P450"/>
    <property type="match status" value="1"/>
</dbReference>
<evidence type="ECO:0000313" key="9">
    <source>
        <dbReference type="EMBL" id="RHZ64948.1"/>
    </source>
</evidence>
<dbReference type="VEuPathDB" id="FungiDB:CDV56_108840"/>
<keyword evidence="6" id="KW-0408">Iron</keyword>
<dbReference type="GO" id="GO:0016705">
    <property type="term" value="F:oxidoreductase activity, acting on paired donors, with incorporation or reduction of molecular oxygen"/>
    <property type="evidence" value="ECO:0007669"/>
    <property type="project" value="InterPro"/>
</dbReference>
<keyword evidence="8" id="KW-0472">Membrane</keyword>
<dbReference type="CDD" id="cd11060">
    <property type="entry name" value="CYP57A1-like"/>
    <property type="match status" value="1"/>
</dbReference>
<dbReference type="STRING" id="41047.A0A397HSJ1"/>